<dbReference type="PANTHER" id="PTHR34290:SF2">
    <property type="entry name" value="OS04G0668800 PROTEIN"/>
    <property type="match status" value="1"/>
</dbReference>
<organism evidence="1 2">
    <name type="scientific">Bythopirellula goksoeyrii</name>
    <dbReference type="NCBI Taxonomy" id="1400387"/>
    <lineage>
        <taxon>Bacteria</taxon>
        <taxon>Pseudomonadati</taxon>
        <taxon>Planctomycetota</taxon>
        <taxon>Planctomycetia</taxon>
        <taxon>Pirellulales</taxon>
        <taxon>Lacipirellulaceae</taxon>
        <taxon>Bythopirellula</taxon>
    </lineage>
</organism>
<dbReference type="RefSeq" id="WP_148075691.1">
    <property type="nucleotide sequence ID" value="NZ_CP042913.1"/>
</dbReference>
<name>A0A5B9QTL8_9BACT</name>
<dbReference type="KEGG" id="bgok:Pr1d_47970"/>
<proteinExistence type="predicted"/>
<accession>A0A5B9QTL8</accession>
<dbReference type="EMBL" id="CP042913">
    <property type="protein sequence ID" value="QEG37451.1"/>
    <property type="molecule type" value="Genomic_DNA"/>
</dbReference>
<evidence type="ECO:0000313" key="1">
    <source>
        <dbReference type="EMBL" id="QEG37451.1"/>
    </source>
</evidence>
<evidence type="ECO:0000313" key="2">
    <source>
        <dbReference type="Proteomes" id="UP000323917"/>
    </source>
</evidence>
<dbReference type="OrthoDB" id="1260738at2"/>
<protein>
    <recommendedName>
        <fullName evidence="3">Thiol-disulfide oxidoreductase</fullName>
    </recommendedName>
</protein>
<sequence>MPDRTTPNYEIEVFYDGGCPLCLREISMLHRWDKRSKIRFTDIDAPSFEADEIGKSYQELMARMHARLPDGTWLVGVEVFRRLYEVVGFKRLTALSRLPLISQVLDFGYRIFARNRLRLTGRCSAQACSTKHTASTSR</sequence>
<dbReference type="Pfam" id="PF04134">
    <property type="entry name" value="DCC1-like"/>
    <property type="match status" value="1"/>
</dbReference>
<dbReference type="GO" id="GO:0015035">
    <property type="term" value="F:protein-disulfide reductase activity"/>
    <property type="evidence" value="ECO:0007669"/>
    <property type="project" value="InterPro"/>
</dbReference>
<reference evidence="1 2" key="1">
    <citation type="submission" date="2019-08" db="EMBL/GenBank/DDBJ databases">
        <title>Deep-cultivation of Planctomycetes and their phenomic and genomic characterization uncovers novel biology.</title>
        <authorList>
            <person name="Wiegand S."/>
            <person name="Jogler M."/>
            <person name="Boedeker C."/>
            <person name="Pinto D."/>
            <person name="Vollmers J."/>
            <person name="Rivas-Marin E."/>
            <person name="Kohn T."/>
            <person name="Peeters S.H."/>
            <person name="Heuer A."/>
            <person name="Rast P."/>
            <person name="Oberbeckmann S."/>
            <person name="Bunk B."/>
            <person name="Jeske O."/>
            <person name="Meyerdierks A."/>
            <person name="Storesund J.E."/>
            <person name="Kallscheuer N."/>
            <person name="Luecker S."/>
            <person name="Lage O.M."/>
            <person name="Pohl T."/>
            <person name="Merkel B.J."/>
            <person name="Hornburger P."/>
            <person name="Mueller R.-W."/>
            <person name="Bruemmer F."/>
            <person name="Labrenz M."/>
            <person name="Spormann A.M."/>
            <person name="Op den Camp H."/>
            <person name="Overmann J."/>
            <person name="Amann R."/>
            <person name="Jetten M.S.M."/>
            <person name="Mascher T."/>
            <person name="Medema M.H."/>
            <person name="Devos D.P."/>
            <person name="Kaster A.-K."/>
            <person name="Ovreas L."/>
            <person name="Rohde M."/>
            <person name="Galperin M.Y."/>
            <person name="Jogler C."/>
        </authorList>
    </citation>
    <scope>NUCLEOTIDE SEQUENCE [LARGE SCALE GENOMIC DNA]</scope>
    <source>
        <strain evidence="1 2">Pr1d</strain>
    </source>
</reference>
<dbReference type="Proteomes" id="UP000323917">
    <property type="component" value="Chromosome"/>
</dbReference>
<dbReference type="InterPro" id="IPR044691">
    <property type="entry name" value="DCC1_Trx"/>
</dbReference>
<evidence type="ECO:0008006" key="3">
    <source>
        <dbReference type="Google" id="ProtNLM"/>
    </source>
</evidence>
<gene>
    <name evidence="1" type="ORF">Pr1d_47970</name>
</gene>
<keyword evidence="2" id="KW-1185">Reference proteome</keyword>
<dbReference type="InterPro" id="IPR007263">
    <property type="entry name" value="DCC1-like"/>
</dbReference>
<dbReference type="PANTHER" id="PTHR34290">
    <property type="entry name" value="SI:CH73-390P7.2"/>
    <property type="match status" value="1"/>
</dbReference>
<dbReference type="AlphaFoldDB" id="A0A5B9QTL8"/>